<dbReference type="AlphaFoldDB" id="G0M6X6"/>
<keyword evidence="3" id="KW-1185">Reference proteome</keyword>
<evidence type="ECO:0000313" key="3">
    <source>
        <dbReference type="Proteomes" id="UP000008068"/>
    </source>
</evidence>
<evidence type="ECO:0000256" key="1">
    <source>
        <dbReference type="SAM" id="MobiDB-lite"/>
    </source>
</evidence>
<reference evidence="3" key="1">
    <citation type="submission" date="2011-07" db="EMBL/GenBank/DDBJ databases">
        <authorList>
            <consortium name="Caenorhabditis brenneri Sequencing and Analysis Consortium"/>
            <person name="Wilson R.K."/>
        </authorList>
    </citation>
    <scope>NUCLEOTIDE SEQUENCE [LARGE SCALE GENOMIC DNA]</scope>
    <source>
        <strain evidence="3">PB2801</strain>
    </source>
</reference>
<accession>G0M6X6</accession>
<name>G0M6X6_CAEBE</name>
<dbReference type="EMBL" id="GL379786">
    <property type="protein sequence ID" value="EGT30111.1"/>
    <property type="molecule type" value="Genomic_DNA"/>
</dbReference>
<protein>
    <submittedName>
        <fullName evidence="2">Uncharacterized protein</fullName>
    </submittedName>
</protein>
<dbReference type="Proteomes" id="UP000008068">
    <property type="component" value="Unassembled WGS sequence"/>
</dbReference>
<gene>
    <name evidence="2" type="ORF">CAEBREN_03674</name>
</gene>
<organism evidence="3">
    <name type="scientific">Caenorhabditis brenneri</name>
    <name type="common">Nematode worm</name>
    <dbReference type="NCBI Taxonomy" id="135651"/>
    <lineage>
        <taxon>Eukaryota</taxon>
        <taxon>Metazoa</taxon>
        <taxon>Ecdysozoa</taxon>
        <taxon>Nematoda</taxon>
        <taxon>Chromadorea</taxon>
        <taxon>Rhabditida</taxon>
        <taxon>Rhabditina</taxon>
        <taxon>Rhabditomorpha</taxon>
        <taxon>Rhabditoidea</taxon>
        <taxon>Rhabditidae</taxon>
        <taxon>Peloderinae</taxon>
        <taxon>Caenorhabditis</taxon>
    </lineage>
</organism>
<dbReference type="InParanoid" id="G0M6X6"/>
<feature type="region of interest" description="Disordered" evidence="1">
    <location>
        <begin position="508"/>
        <end position="530"/>
    </location>
</feature>
<proteinExistence type="predicted"/>
<dbReference type="STRING" id="135651.G0M6X6"/>
<feature type="compositionally biased region" description="Polar residues" evidence="1">
    <location>
        <begin position="256"/>
        <end position="271"/>
    </location>
</feature>
<evidence type="ECO:0000313" key="2">
    <source>
        <dbReference type="EMBL" id="EGT30111.1"/>
    </source>
</evidence>
<feature type="region of interest" description="Disordered" evidence="1">
    <location>
        <begin position="243"/>
        <end position="271"/>
    </location>
</feature>
<dbReference type="HOGENOM" id="CLU_282032_0_0_1"/>
<sequence>MAEFVNQEDTFDSDTTVLAMSQQDSKCELEGGDVKTVMNFLSYMVDETHHDTDSQGLHSINVETQEYPTNCAPYVKCDEAVVGSIQELLASVSQNLEEMDDSFLKQSTSSTPSTSGLEEGGIMTAVKNQERGDQMNPIHDLVEYLLEKVTNNSNDGHRLLPDYLNEEKLPSEKNVNGTDQEDVSDVLKDVLIAVDGSSNKDNQLAFGNPPQCEFEQETGMSEKNVADIIEDMMELVFSGSEIQETGDGSVERQRDSGNTAQEILPGSNKNQEFVENDEYVIEGSLDIIVSNLNAQEQVSFATNSECIANDPSLESNLNESELNNSETSKLYFDEVKGYLEQILQKVCSEAGIPIRESQTGSKLPFEDDFPSETELNFSNENHSVQPTTATLNSQELDDNSIIDATPEIDEILQSVIEELLQNSMRWTCINQEMNYENDELLEMSQNTELDVFEDSGFCDASAMVQDSMDDFYSVSNLDDNNLYHVLCDVYHGDNSTESFEDRNCEDETGFVTTQDEKDGSETNQQAEDENNMREYENFVAVSKFDSVANVESENVNNLREEVRLKELSMGGTMENGLKIKEDELAATNKGANLEKACSGNKSDDVLNNSFAVSLDYNSNGIRMSCEKEKALCPLESCSTEDDLNACSRPGATFSDFPKVLEARPESDMDVATSLDRYIENLVQDQLCIALSNATELISRMPFDQPMAPDTYFPTDAQLNPDHFNISEDASIFMTPVDTILKAEFENVDETNVIFNSDTSDFYRKEAIEENTGEDHQFLQSRCVGTTDKISDVIVANLEVLRTDGKSLKTLLEENQTTFSAKNEHPADTVEYILSPVPLLDALSEIASDSSEANDNVIETTSENELSYTDHPNIECGLPNIDPDREPNDDLRKFEECLPKPLSIGPKTRQFENCITTQHTPTTTSDTKHETDVTIEAVNVLHHSSSDIPPDTHISKGEISDDCDDTAGSKIKHLNEAETSKHEYTESSTPTPPFGTEHLVLSSDVTLQNVHNLHTEHIKCNVDNVEYVPTNTSLKLPVETSSTEFSLKPLEQPSTSLVLEEVSHFLTTACVVALAFMSPSESTSSTFNPDIIEDVSKYFSEEDANDADKN</sequence>